<evidence type="ECO:0000256" key="4">
    <source>
        <dbReference type="ARBA" id="ARBA00022691"/>
    </source>
</evidence>
<comment type="similarity">
    <text evidence="6">Belongs to the class I-like SAM-binding methyltransferase superfamily. RNA M5U methyltransferase family.</text>
</comment>
<dbReference type="SUPFAM" id="SSF53335">
    <property type="entry name" value="S-adenosyl-L-methionine-dependent methyltransferases"/>
    <property type="match status" value="1"/>
</dbReference>
<feature type="region of interest" description="Disordered" evidence="8">
    <location>
        <begin position="1"/>
        <end position="30"/>
    </location>
</feature>
<dbReference type="Pfam" id="PF05958">
    <property type="entry name" value="tRNA_U5-meth_tr"/>
    <property type="match status" value="1"/>
</dbReference>
<name>A0A4Y8RFC3_9HYPH</name>
<evidence type="ECO:0000256" key="2">
    <source>
        <dbReference type="ARBA" id="ARBA00022603"/>
    </source>
</evidence>
<feature type="region of interest" description="Disordered" evidence="8">
    <location>
        <begin position="330"/>
        <end position="351"/>
    </location>
</feature>
<dbReference type="GO" id="GO:0070041">
    <property type="term" value="F:rRNA (uridine-C5-)-methyltransferase activity"/>
    <property type="evidence" value="ECO:0007669"/>
    <property type="project" value="TreeGrafter"/>
</dbReference>
<feature type="binding site" evidence="6">
    <location>
        <position position="301"/>
    </location>
    <ligand>
        <name>S-adenosyl-L-methionine</name>
        <dbReference type="ChEBI" id="CHEBI:59789"/>
    </ligand>
</feature>
<evidence type="ECO:0000259" key="9">
    <source>
        <dbReference type="Pfam" id="PF01938"/>
    </source>
</evidence>
<comment type="caution">
    <text evidence="10">The sequence shown here is derived from an EMBL/GenBank/DDBJ whole genome shotgun (WGS) entry which is preliminary data.</text>
</comment>
<keyword evidence="2 6" id="KW-0489">Methyltransferase</keyword>
<feature type="binding site" evidence="6">
    <location>
        <position position="321"/>
    </location>
    <ligand>
        <name>S-adenosyl-L-methionine</name>
        <dbReference type="ChEBI" id="CHEBI:59789"/>
    </ligand>
</feature>
<keyword evidence="11" id="KW-1185">Reference proteome</keyword>
<organism evidence="10 11">
    <name type="scientific">Jiella endophytica</name>
    <dbReference type="NCBI Taxonomy" id="2558362"/>
    <lineage>
        <taxon>Bacteria</taxon>
        <taxon>Pseudomonadati</taxon>
        <taxon>Pseudomonadota</taxon>
        <taxon>Alphaproteobacteria</taxon>
        <taxon>Hyphomicrobiales</taxon>
        <taxon>Aurantimonadaceae</taxon>
        <taxon>Jiella</taxon>
    </lineage>
</organism>
<dbReference type="GO" id="GO:0070475">
    <property type="term" value="P:rRNA base methylation"/>
    <property type="evidence" value="ECO:0007669"/>
    <property type="project" value="TreeGrafter"/>
</dbReference>
<dbReference type="PROSITE" id="PS01230">
    <property type="entry name" value="TRMA_1"/>
    <property type="match status" value="1"/>
</dbReference>
<dbReference type="GO" id="GO:0051539">
    <property type="term" value="F:4 iron, 4 sulfur cluster binding"/>
    <property type="evidence" value="ECO:0007669"/>
    <property type="project" value="UniProtKB-KW"/>
</dbReference>
<dbReference type="InterPro" id="IPR030390">
    <property type="entry name" value="MeTrfase_TrmA_AS"/>
</dbReference>
<evidence type="ECO:0000313" key="11">
    <source>
        <dbReference type="Proteomes" id="UP000298179"/>
    </source>
</evidence>
<evidence type="ECO:0000256" key="7">
    <source>
        <dbReference type="PROSITE-ProRule" id="PRU10015"/>
    </source>
</evidence>
<keyword evidence="1" id="KW-0004">4Fe-4S</keyword>
<feature type="binding site" evidence="6">
    <location>
        <position position="369"/>
    </location>
    <ligand>
        <name>S-adenosyl-L-methionine</name>
        <dbReference type="ChEBI" id="CHEBI:59789"/>
    </ligand>
</feature>
<dbReference type="InterPro" id="IPR029063">
    <property type="entry name" value="SAM-dependent_MTases_sf"/>
</dbReference>
<dbReference type="Pfam" id="PF01938">
    <property type="entry name" value="TRAM"/>
    <property type="match status" value="1"/>
</dbReference>
<keyword evidence="1" id="KW-0479">Metal-binding</keyword>
<keyword evidence="1" id="KW-0408">Iron</keyword>
<dbReference type="SUPFAM" id="SSF50249">
    <property type="entry name" value="Nucleic acid-binding proteins"/>
    <property type="match status" value="1"/>
</dbReference>
<keyword evidence="3 6" id="KW-0808">Transferase</keyword>
<dbReference type="InterPro" id="IPR012340">
    <property type="entry name" value="NA-bd_OB-fold"/>
</dbReference>
<evidence type="ECO:0000313" key="10">
    <source>
        <dbReference type="EMBL" id="TFF19923.1"/>
    </source>
</evidence>
<dbReference type="Gene3D" id="2.40.50.140">
    <property type="entry name" value="Nucleic acid-binding proteins"/>
    <property type="match status" value="1"/>
</dbReference>
<keyword evidence="5" id="KW-0411">Iron-sulfur</keyword>
<protein>
    <submittedName>
        <fullName evidence="10">Class I SAM-dependent RNA methyltransferase</fullName>
    </submittedName>
</protein>
<dbReference type="EMBL" id="SOZD01000006">
    <property type="protein sequence ID" value="TFF19923.1"/>
    <property type="molecule type" value="Genomic_DNA"/>
</dbReference>
<evidence type="ECO:0000256" key="8">
    <source>
        <dbReference type="SAM" id="MobiDB-lite"/>
    </source>
</evidence>
<dbReference type="Proteomes" id="UP000298179">
    <property type="component" value="Unassembled WGS sequence"/>
</dbReference>
<proteinExistence type="inferred from homology"/>
<feature type="domain" description="TRAM" evidence="9">
    <location>
        <begin position="30"/>
        <end position="65"/>
    </location>
</feature>
<dbReference type="AlphaFoldDB" id="A0A4Y8RFC3"/>
<dbReference type="Gene3D" id="2.40.50.1070">
    <property type="match status" value="1"/>
</dbReference>
<dbReference type="InterPro" id="IPR010280">
    <property type="entry name" value="U5_MeTrfase_fam"/>
</dbReference>
<reference evidence="10 11" key="1">
    <citation type="submission" date="2019-03" db="EMBL/GenBank/DDBJ databases">
        <title>Jiella endophytica sp. nov., a novel endophytic bacterium isolated from root of Ficus microcarpa Linn. f.</title>
        <authorList>
            <person name="Tuo L."/>
        </authorList>
    </citation>
    <scope>NUCLEOTIDE SEQUENCE [LARGE SCALE GENOMIC DNA]</scope>
    <source>
        <strain evidence="10 11">CBS5Q-3</strain>
    </source>
</reference>
<evidence type="ECO:0000256" key="3">
    <source>
        <dbReference type="ARBA" id="ARBA00022679"/>
    </source>
</evidence>
<keyword evidence="4 6" id="KW-0949">S-adenosyl-L-methionine</keyword>
<evidence type="ECO:0000256" key="6">
    <source>
        <dbReference type="PROSITE-ProRule" id="PRU01024"/>
    </source>
</evidence>
<evidence type="ECO:0000256" key="5">
    <source>
        <dbReference type="ARBA" id="ARBA00023014"/>
    </source>
</evidence>
<accession>A0A4Y8RFC3</accession>
<sequence length="439" mass="46765">MAGARPHPFADRRRRRQPRIPAPRTKDDDLRVTIESLGAKGDGTARTPAGPVFLPFTLPGEVAEIDAAAEGGAHPAYALVEEAPDRRAPACPHFGQCGGCDLQHANEELYRAFKRELVVSALERAGVGAEVAPLVACPPRSRRRVTLTAVRAGNRVLLGYNAARSNRVVAIETCPIALPAIEAALPFLQKLAGILIDRKRPLKLLVTATTAGLDVSATDASRLSDKARQQAIGLTLEAGIARLAVDGEILVKARPPLVDFAGVAVEPPPGAFLQAVESAETAMAELVLSHLSGAKRVVDYFSGCGTFSLRLARHAAVHAVESEAAALEAQDAAHRRSTGLKPLSSERRDLARRPVPAKEMKRFDGIVFDPPRAGAEGLSREIAGSGVPRVAAVSCNPVTLARDIRILVDGGYRLLGVTPIDQFLWSHHVEAVALLTRDR</sequence>
<dbReference type="Gene3D" id="3.40.50.150">
    <property type="entry name" value="Vaccinia Virus protein VP39"/>
    <property type="match status" value="1"/>
</dbReference>
<dbReference type="PROSITE" id="PS51687">
    <property type="entry name" value="SAM_MT_RNA_M5U"/>
    <property type="match status" value="1"/>
</dbReference>
<dbReference type="InterPro" id="IPR002792">
    <property type="entry name" value="TRAM_dom"/>
</dbReference>
<gene>
    <name evidence="10" type="ORF">E3C22_19905</name>
</gene>
<feature type="active site" description="Nucleophile" evidence="6">
    <location>
        <position position="395"/>
    </location>
</feature>
<feature type="binding site" evidence="6">
    <location>
        <position position="274"/>
    </location>
    <ligand>
        <name>S-adenosyl-L-methionine</name>
        <dbReference type="ChEBI" id="CHEBI:59789"/>
    </ligand>
</feature>
<dbReference type="PANTHER" id="PTHR11061:SF49">
    <property type="entry name" value="23S RRNA (URACIL(1939)-C(5))-METHYLTRANSFERASE RLMD"/>
    <property type="match status" value="1"/>
</dbReference>
<dbReference type="PANTHER" id="PTHR11061">
    <property type="entry name" value="RNA M5U METHYLTRANSFERASE"/>
    <property type="match status" value="1"/>
</dbReference>
<evidence type="ECO:0000256" key="1">
    <source>
        <dbReference type="ARBA" id="ARBA00022485"/>
    </source>
</evidence>
<dbReference type="OrthoDB" id="9804590at2"/>
<feature type="active site" evidence="7">
    <location>
        <position position="395"/>
    </location>
</feature>